<dbReference type="EMBL" id="DPIY01000010">
    <property type="protein sequence ID" value="HCT57733.1"/>
    <property type="molecule type" value="Genomic_DNA"/>
</dbReference>
<name>A0A3D4V9D2_9BACT</name>
<dbReference type="AlphaFoldDB" id="A0A3D4V9D2"/>
<dbReference type="OMA" id="TSDAWPH"/>
<dbReference type="Proteomes" id="UP000264071">
    <property type="component" value="Unassembled WGS sequence"/>
</dbReference>
<organism evidence="1 2">
    <name type="scientific">Gemmatimonas aurantiaca</name>
    <dbReference type="NCBI Taxonomy" id="173480"/>
    <lineage>
        <taxon>Bacteria</taxon>
        <taxon>Pseudomonadati</taxon>
        <taxon>Gemmatimonadota</taxon>
        <taxon>Gemmatimonadia</taxon>
        <taxon>Gemmatimonadales</taxon>
        <taxon>Gemmatimonadaceae</taxon>
        <taxon>Gemmatimonas</taxon>
    </lineage>
</organism>
<sequence>MAASLSRSLLVAVTAAAILPLKPLYAQPGNDPRAEAVVARSLARMGGDSLLNAVTSVRMDVMTQWQRIGFSDLPYADAPSYERHTELRNYTTKSWRNTRYFLPSPSIAVDVVRDTVGARWLSQPNGPRSITPLNIAYVDERRELFAFAPERTLQQARASGTLRLLTDTTLGGVPHARVRGTVDGFPATWFLHRSTHLLSMIRFSADETNDFGLAPWARQDVEIWYSGWTRYNPGVLIARQRDVRRVGRPYKRMTAMVVAVNAPAPADSFAIPDSAVTRYLATERRPMWQVSLDSVQIVENAFANFPPFIGSIGAVRIGGQWVLLETAQTEGAVDIVHNWLAKQTGAGASVAIVARPVSGNGGVRWFAAKQRPLYVAPGAATSVRRMTGAANAARATVVSKTQWVRIGSDSVLITPFEVPDFGVALAVYSPTLRWLYTPFVGVPTYQVEHDVIMADLKRRQLPVEWMGTTRALRTAAPRPTN</sequence>
<accession>A0A3D4V9D2</accession>
<protein>
    <submittedName>
        <fullName evidence="1">Uncharacterized protein</fullName>
    </submittedName>
</protein>
<evidence type="ECO:0000313" key="2">
    <source>
        <dbReference type="Proteomes" id="UP000264071"/>
    </source>
</evidence>
<gene>
    <name evidence="1" type="ORF">DGD08_11085</name>
</gene>
<reference evidence="1 2" key="1">
    <citation type="journal article" date="2018" name="Nat. Biotechnol.">
        <title>A standardized bacterial taxonomy based on genome phylogeny substantially revises the tree of life.</title>
        <authorList>
            <person name="Parks D.H."/>
            <person name="Chuvochina M."/>
            <person name="Waite D.W."/>
            <person name="Rinke C."/>
            <person name="Skarshewski A."/>
            <person name="Chaumeil P.A."/>
            <person name="Hugenholtz P."/>
        </authorList>
    </citation>
    <scope>NUCLEOTIDE SEQUENCE [LARGE SCALE GENOMIC DNA]</scope>
    <source>
        <strain evidence="1">UBA8844</strain>
    </source>
</reference>
<evidence type="ECO:0000313" key="1">
    <source>
        <dbReference type="EMBL" id="HCT57733.1"/>
    </source>
</evidence>
<comment type="caution">
    <text evidence="1">The sequence shown here is derived from an EMBL/GenBank/DDBJ whole genome shotgun (WGS) entry which is preliminary data.</text>
</comment>
<proteinExistence type="predicted"/>